<accession>A0A9P5N620</accession>
<evidence type="ECO:0000313" key="2">
    <source>
        <dbReference type="EMBL" id="KAF8487317.1"/>
    </source>
</evidence>
<keyword evidence="3" id="KW-1185">Reference proteome</keyword>
<evidence type="ECO:0000313" key="3">
    <source>
        <dbReference type="Proteomes" id="UP000759537"/>
    </source>
</evidence>
<protein>
    <submittedName>
        <fullName evidence="2">Uncharacterized protein</fullName>
    </submittedName>
</protein>
<dbReference type="EMBL" id="WHVB01000001">
    <property type="protein sequence ID" value="KAF8487317.1"/>
    <property type="molecule type" value="Genomic_DNA"/>
</dbReference>
<feature type="region of interest" description="Disordered" evidence="1">
    <location>
        <begin position="1"/>
        <end position="31"/>
    </location>
</feature>
<organism evidence="2 3">
    <name type="scientific">Russula ochroleuca</name>
    <dbReference type="NCBI Taxonomy" id="152965"/>
    <lineage>
        <taxon>Eukaryota</taxon>
        <taxon>Fungi</taxon>
        <taxon>Dikarya</taxon>
        <taxon>Basidiomycota</taxon>
        <taxon>Agaricomycotina</taxon>
        <taxon>Agaricomycetes</taxon>
        <taxon>Russulales</taxon>
        <taxon>Russulaceae</taxon>
        <taxon>Russula</taxon>
    </lineage>
</organism>
<dbReference type="Proteomes" id="UP000759537">
    <property type="component" value="Unassembled WGS sequence"/>
</dbReference>
<name>A0A9P5N620_9AGAM</name>
<proteinExistence type="predicted"/>
<feature type="compositionally biased region" description="Low complexity" evidence="1">
    <location>
        <begin position="10"/>
        <end position="19"/>
    </location>
</feature>
<sequence>MCSPSLDAISTYPQTSPPSTSSPPPPLQHEPVVVVSPTRSISNPSSTLFFPARPEPGHCPFILKARFSSSSFLLGLTLLHLLCLPAQPIRMHGQQTRQSHMQPLAARSQSRIRSAVRALSIFPNCKNALRRSSSRNGSTIITSQDLRLKTLGYDK</sequence>
<comment type="caution">
    <text evidence="2">The sequence shown here is derived from an EMBL/GenBank/DDBJ whole genome shotgun (WGS) entry which is preliminary data.</text>
</comment>
<reference evidence="2" key="2">
    <citation type="journal article" date="2020" name="Nat. Commun.">
        <title>Large-scale genome sequencing of mycorrhizal fungi provides insights into the early evolution of symbiotic traits.</title>
        <authorList>
            <person name="Miyauchi S."/>
            <person name="Kiss E."/>
            <person name="Kuo A."/>
            <person name="Drula E."/>
            <person name="Kohler A."/>
            <person name="Sanchez-Garcia M."/>
            <person name="Morin E."/>
            <person name="Andreopoulos B."/>
            <person name="Barry K.W."/>
            <person name="Bonito G."/>
            <person name="Buee M."/>
            <person name="Carver A."/>
            <person name="Chen C."/>
            <person name="Cichocki N."/>
            <person name="Clum A."/>
            <person name="Culley D."/>
            <person name="Crous P.W."/>
            <person name="Fauchery L."/>
            <person name="Girlanda M."/>
            <person name="Hayes R.D."/>
            <person name="Keri Z."/>
            <person name="LaButti K."/>
            <person name="Lipzen A."/>
            <person name="Lombard V."/>
            <person name="Magnuson J."/>
            <person name="Maillard F."/>
            <person name="Murat C."/>
            <person name="Nolan M."/>
            <person name="Ohm R.A."/>
            <person name="Pangilinan J."/>
            <person name="Pereira M.F."/>
            <person name="Perotto S."/>
            <person name="Peter M."/>
            <person name="Pfister S."/>
            <person name="Riley R."/>
            <person name="Sitrit Y."/>
            <person name="Stielow J.B."/>
            <person name="Szollosi G."/>
            <person name="Zifcakova L."/>
            <person name="Stursova M."/>
            <person name="Spatafora J.W."/>
            <person name="Tedersoo L."/>
            <person name="Vaario L.M."/>
            <person name="Yamada A."/>
            <person name="Yan M."/>
            <person name="Wang P."/>
            <person name="Xu J."/>
            <person name="Bruns T."/>
            <person name="Baldrian P."/>
            <person name="Vilgalys R."/>
            <person name="Dunand C."/>
            <person name="Henrissat B."/>
            <person name="Grigoriev I.V."/>
            <person name="Hibbett D."/>
            <person name="Nagy L.G."/>
            <person name="Martin F.M."/>
        </authorList>
    </citation>
    <scope>NUCLEOTIDE SEQUENCE</scope>
    <source>
        <strain evidence="2">Prilba</strain>
    </source>
</reference>
<reference evidence="2" key="1">
    <citation type="submission" date="2019-10" db="EMBL/GenBank/DDBJ databases">
        <authorList>
            <consortium name="DOE Joint Genome Institute"/>
            <person name="Kuo A."/>
            <person name="Miyauchi S."/>
            <person name="Kiss E."/>
            <person name="Drula E."/>
            <person name="Kohler A."/>
            <person name="Sanchez-Garcia M."/>
            <person name="Andreopoulos B."/>
            <person name="Barry K.W."/>
            <person name="Bonito G."/>
            <person name="Buee M."/>
            <person name="Carver A."/>
            <person name="Chen C."/>
            <person name="Cichocki N."/>
            <person name="Clum A."/>
            <person name="Culley D."/>
            <person name="Crous P.W."/>
            <person name="Fauchery L."/>
            <person name="Girlanda M."/>
            <person name="Hayes R."/>
            <person name="Keri Z."/>
            <person name="LaButti K."/>
            <person name="Lipzen A."/>
            <person name="Lombard V."/>
            <person name="Magnuson J."/>
            <person name="Maillard F."/>
            <person name="Morin E."/>
            <person name="Murat C."/>
            <person name="Nolan M."/>
            <person name="Ohm R."/>
            <person name="Pangilinan J."/>
            <person name="Pereira M."/>
            <person name="Perotto S."/>
            <person name="Peter M."/>
            <person name="Riley R."/>
            <person name="Sitrit Y."/>
            <person name="Stielow B."/>
            <person name="Szollosi G."/>
            <person name="Zifcakova L."/>
            <person name="Stursova M."/>
            <person name="Spatafora J.W."/>
            <person name="Tedersoo L."/>
            <person name="Vaario L.-M."/>
            <person name="Yamada A."/>
            <person name="Yan M."/>
            <person name="Wang P."/>
            <person name="Xu J."/>
            <person name="Bruns T."/>
            <person name="Baldrian P."/>
            <person name="Vilgalys R."/>
            <person name="Henrissat B."/>
            <person name="Grigoriev I.V."/>
            <person name="Hibbett D."/>
            <person name="Nagy L.G."/>
            <person name="Martin F.M."/>
        </authorList>
    </citation>
    <scope>NUCLEOTIDE SEQUENCE</scope>
    <source>
        <strain evidence="2">Prilba</strain>
    </source>
</reference>
<evidence type="ECO:0000256" key="1">
    <source>
        <dbReference type="SAM" id="MobiDB-lite"/>
    </source>
</evidence>
<gene>
    <name evidence="2" type="ORF">DFH94DRAFT_22781</name>
</gene>
<dbReference type="AlphaFoldDB" id="A0A9P5N620"/>